<gene>
    <name evidence="2" type="ORF">AL0462_1508</name>
    <name evidence="3" type="ORF">DWX79_07175</name>
</gene>
<comment type="caution">
    <text evidence="2">The sequence shown here is derived from an EMBL/GenBank/DDBJ whole genome shotgun (WGS) entry which is preliminary data.</text>
</comment>
<reference evidence="3 5" key="2">
    <citation type="submission" date="2018-08" db="EMBL/GenBank/DDBJ databases">
        <title>A genome reference for cultivated species of the human gut microbiota.</title>
        <authorList>
            <person name="Zou Y."/>
            <person name="Xue W."/>
            <person name="Luo G."/>
        </authorList>
    </citation>
    <scope>NUCLEOTIDE SEQUENCE [LARGE SCALE GENOMIC DNA]</scope>
    <source>
        <strain evidence="3 5">AF21-27</strain>
    </source>
</reference>
<evidence type="ECO:0000259" key="1">
    <source>
        <dbReference type="Pfam" id="PF04230"/>
    </source>
</evidence>
<name>A0A1X2ZN97_BIFAD</name>
<evidence type="ECO:0000313" key="4">
    <source>
        <dbReference type="Proteomes" id="UP000193905"/>
    </source>
</evidence>
<dbReference type="PANTHER" id="PTHR36836:SF1">
    <property type="entry name" value="COLANIC ACID BIOSYNTHESIS PROTEIN WCAK"/>
    <property type="match status" value="1"/>
</dbReference>
<evidence type="ECO:0000313" key="3">
    <source>
        <dbReference type="EMBL" id="RGS64400.1"/>
    </source>
</evidence>
<dbReference type="Proteomes" id="UP000285462">
    <property type="component" value="Unassembled WGS sequence"/>
</dbReference>
<feature type="domain" description="Polysaccharide pyruvyl transferase" evidence="1">
    <location>
        <begin position="15"/>
        <end position="314"/>
    </location>
</feature>
<sequence>MADKSVFVDCFLSHNLGDDLFFFTLVSRYPKVNFTVYADRSYEYLSNRFPNVKLITSVESSSSRFGTADKIMRVCSAMRQRVALIREADAMVTIGGSIYMESKARGPKERLQRLYRSCKDASYAKAAGHYFILGANFGPYYSQQYLDSYRRFFERRCDDVCFRETYSAGLFPSVKSVRSAPDVLFTADLPSVPKRRQAFFSVVDLDNDGKFGALRDRRRQYEDWLLRSINECSQAGYDVVLASFSEPEGDVKAVSRLAEEASRQGSDVQPLFYTDNMDEVLRELAASEIVVGTRFHATILGLVAGARVLPIMYSDKTKHVLQDIDFDMADAVDLKRTTDDELAAVSPVRDAVAFDVHDVIAAAQCQFAALDAFLGERESLSDRAATEEQ</sequence>
<evidence type="ECO:0000313" key="5">
    <source>
        <dbReference type="Proteomes" id="UP000285462"/>
    </source>
</evidence>
<proteinExistence type="predicted"/>
<dbReference type="GO" id="GO:0016740">
    <property type="term" value="F:transferase activity"/>
    <property type="evidence" value="ECO:0007669"/>
    <property type="project" value="UniProtKB-KW"/>
</dbReference>
<organism evidence="2 4">
    <name type="scientific">Bifidobacterium adolescentis</name>
    <dbReference type="NCBI Taxonomy" id="1680"/>
    <lineage>
        <taxon>Bacteria</taxon>
        <taxon>Bacillati</taxon>
        <taxon>Actinomycetota</taxon>
        <taxon>Actinomycetes</taxon>
        <taxon>Bifidobacteriales</taxon>
        <taxon>Bifidobacteriaceae</taxon>
        <taxon>Bifidobacterium</taxon>
    </lineage>
</organism>
<dbReference type="InterPro" id="IPR007345">
    <property type="entry name" value="Polysacch_pyruvyl_Trfase"/>
</dbReference>
<dbReference type="Proteomes" id="UP000193905">
    <property type="component" value="Unassembled WGS sequence"/>
</dbReference>
<evidence type="ECO:0000313" key="2">
    <source>
        <dbReference type="EMBL" id="OSG95910.1"/>
    </source>
</evidence>
<accession>A0A1X2ZN97</accession>
<dbReference type="EMBL" id="LNKH01000010">
    <property type="protein sequence ID" value="OSG95910.1"/>
    <property type="molecule type" value="Genomic_DNA"/>
</dbReference>
<dbReference type="PANTHER" id="PTHR36836">
    <property type="entry name" value="COLANIC ACID BIOSYNTHESIS PROTEIN WCAK"/>
    <property type="match status" value="1"/>
</dbReference>
<reference evidence="2 4" key="1">
    <citation type="journal article" date="2016" name="Sci. Rep.">
        <title>Evaluation of genetic diversity among strains of the human gut commensal Bifidobacterium adolescentis.</title>
        <authorList>
            <person name="Duranti S."/>
            <person name="Milani C."/>
            <person name="Lugli G.A."/>
            <person name="Mancabelli L."/>
            <person name="Turroni F."/>
            <person name="Ferrario C."/>
            <person name="Mangifesta M."/>
            <person name="Viappiani A."/>
            <person name="Sanchez B."/>
            <person name="Margolles A."/>
            <person name="van Sinderen D."/>
            <person name="Ventura M."/>
        </authorList>
    </citation>
    <scope>NUCLEOTIDE SEQUENCE [LARGE SCALE GENOMIC DNA]</scope>
    <source>
        <strain evidence="2 4">AL46-2</strain>
    </source>
</reference>
<protein>
    <submittedName>
        <fullName evidence="2 3">Polysaccharide pyruvyl transferase</fullName>
    </submittedName>
</protein>
<keyword evidence="2" id="KW-0808">Transferase</keyword>
<dbReference type="AlphaFoldDB" id="A0A1X2ZN97"/>
<dbReference type="Pfam" id="PF04230">
    <property type="entry name" value="PS_pyruv_trans"/>
    <property type="match status" value="1"/>
</dbReference>
<dbReference type="EMBL" id="QRVT01000004">
    <property type="protein sequence ID" value="RGS64400.1"/>
    <property type="molecule type" value="Genomic_DNA"/>
</dbReference>
<dbReference type="RefSeq" id="WP_085381134.1">
    <property type="nucleotide sequence ID" value="NZ_JAQCOT010000012.1"/>
</dbReference>